<dbReference type="SUPFAM" id="SSF50952">
    <property type="entry name" value="Soluble quinoprotein glucose dehydrogenase"/>
    <property type="match status" value="1"/>
</dbReference>
<dbReference type="InterPro" id="IPR031325">
    <property type="entry name" value="RHS_repeat"/>
</dbReference>
<keyword evidence="2" id="KW-0677">Repeat</keyword>
<dbReference type="InterPro" id="IPR056823">
    <property type="entry name" value="TEN-like_YD-shell"/>
</dbReference>
<dbReference type="InterPro" id="IPR028994">
    <property type="entry name" value="Integrin_alpha_N"/>
</dbReference>
<dbReference type="NCBIfam" id="TIGR01643">
    <property type="entry name" value="YD_repeat_2x"/>
    <property type="match status" value="13"/>
</dbReference>
<proteinExistence type="predicted"/>
<dbReference type="Pfam" id="PF05593">
    <property type="entry name" value="RHS_repeat"/>
    <property type="match status" value="10"/>
</dbReference>
<comment type="caution">
    <text evidence="5">The sequence shown here is derived from an EMBL/GenBank/DDBJ whole genome shotgun (WGS) entry which is preliminary data.</text>
</comment>
<feature type="domain" description="Teneurin-like YD-shell" evidence="4">
    <location>
        <begin position="1851"/>
        <end position="2116"/>
    </location>
</feature>
<accession>A0A370DRT6</accession>
<evidence type="ECO:0000256" key="2">
    <source>
        <dbReference type="ARBA" id="ARBA00022737"/>
    </source>
</evidence>
<keyword evidence="3" id="KW-0472">Membrane</keyword>
<dbReference type="InterPro" id="IPR022385">
    <property type="entry name" value="Rhs_assc_core"/>
</dbReference>
<feature type="transmembrane region" description="Helical" evidence="3">
    <location>
        <begin position="29"/>
        <end position="50"/>
    </location>
</feature>
<dbReference type="InterPro" id="IPR011041">
    <property type="entry name" value="Quinoprot_gluc/sorb_DH_b-prop"/>
</dbReference>
<keyword evidence="6" id="KW-1185">Reference proteome</keyword>
<dbReference type="SUPFAM" id="SSF69318">
    <property type="entry name" value="Integrin alpha N-terminal domain"/>
    <property type="match status" value="1"/>
</dbReference>
<dbReference type="Pfam" id="PF25023">
    <property type="entry name" value="TEN_YD-shell"/>
    <property type="match status" value="1"/>
</dbReference>
<gene>
    <name evidence="5" type="ORF">DIZ78_04430</name>
</gene>
<dbReference type="InterPro" id="IPR006530">
    <property type="entry name" value="YD"/>
</dbReference>
<dbReference type="Gene3D" id="2.180.10.10">
    <property type="entry name" value="RHS repeat-associated core"/>
    <property type="match status" value="4"/>
</dbReference>
<dbReference type="Gene3D" id="2.130.10.130">
    <property type="entry name" value="Integrin alpha, N-terminal"/>
    <property type="match status" value="1"/>
</dbReference>
<sequence length="2301" mass="248723">MQRLQKGGQNWRKDAGGFVRRVTLNSLEVTFRFIFFLLTCFIVSPAFSAFTDQTVLRLPAATDNSYSQTVADIDGDGDSDLLVNNSGQSRLLINGGSGAFDDQTSSRLPVLDDTLIDADFGDVDGDGDLDLALASVFGQNRVFINDGTGTFADESLFRLPFDSAQSMAVKLRDLDGDDDLDMVVANRDGRNRILINDGSGNFADESTLRLPADADPSFDLEVADLNGDGTPDLLIANQGTQNRLLVNNGLGVFSDETALRLPVLLDTSLDVLITDINGDGDPDLILAGGGEGLRLLINNGSGVFNDDSGARLPALSDYVVKVNVADADYDGDDDLILANLGQDRLLLNDGTGLFSDGTGAQLPVDTSRTFSLQPQDVENDFDADLQQASPQDQNRLLINEIPFPRTRITITPDYIEAGDTVTVTEQTFDEDGVASVVLTINGIPVPLVGGVGLYVPPAAGDYTALIASEDSLGNLGTRSRDFHVFTQDTVDPTVVMTATPATVLQGESVAIHVEATDDRTVADLALEVDGAPHPLDVNGNATYVSVVLGPHNAVATAHDAAGNEGTDSVVINVLADTEAPTVGVTALPDPVDLLNPVTISVNAADNVAVSERTAKVTGPGDPGGLDLTLDAAGEATYIAYQPGTYVVDVSARDPAGNVSTSSTSFEAVGIPDTTPPAVTLTIDPYTVALGESVMLTVIATDDVGVAERILEINGTPVPLDAGGSAVYTPPVLGIYNAVAVARDATGNESMALDAFQAVDPASDTTAPVVTITSPAEEEPLSGFVNIDGTVEDDTLVEYTLAWAPLDSSDFTHFHTGYSTVTDGNLGVLDTTMMEAGFYQVRLTATDINGLTTTLQHELNVTAEFQLGLFSVNYQDKNINVGRFPITVNRTYDSRRRNMPGDFGYGWYLTLTQAELVANRPAGEAWYQSSTGGFLTTYYLTPTRPHLVTIKFGEDEKHQFSARPNPDQQTLFPIQFLNSVDYEAIGDAKGTLSAGGTTPDLVVGGGIPGPHEIYDYDFDIYNPTIFTYTSPDGYIYRFQNETKASVHYKLTSVTDPSGLTVTITDNGFTRSDGLSVSFVRDAQGRITSITDPNGNDITYEYDTNGDLLAQTDGETNRTEYVYDGGHYLTETVDPLGRTTQRQEYDANGRLIAITDGNGNRVEMEYDIDNNTQILRDRRGNPTIYEYDSRGNVTHETNFPVINGTVQAVETVRAYDADSQMTSETLPDGTLNTFTYDVRGNITGEVRDSGGLNLTHSYTYDDAGRMLSHTDARGNAKSWVYDAQGKLITRSDRIGYAWLNIYDGAGNRIRETGPLGNYTLIEYNVQGGVTAKERYNSSDVRLRRMEYTYDANGNKLSQTVIVSIGGTPTAATTTYTYNANSQLLTQTDPLGHVTRMEYDAVGNRITEIDGLGERTEYTYNVLGKVTRIDYPDGTVSVYGYDVDYNRDAVTDLNGNTVTYLYDASNRIIHVGYPDGSNRVKHYDSAGNLVAEIDEAGNRTDHAYDSTGRRSSTTQPLVYDAVAGANAHPVTVYEYDANGNRTAVVDANGNRTEFTFDAENHKTLTLYPDGNTATSVYNPAGKETRSTDPMGLTTEYEYDALNRLVMSSLPPPMAGDPRSDTLFGFNEAGNLVSQTDANGHTTLYTYDLAGNRTSRTLPGGESESFTYDAADRLVGHTDFNGNLTAFGSDERGRRITTLYHDGSSLLVTYNGMGERLSVVDSRGATSFDYDTRNRLVRRADPDGLTLDYAYTVINRLASVTTSGGRTTSHSYDALGRLFSTAAADSGLTDFGYDPVGNLVLLEQANGTSTEYAYNSRNQLTSLHDRYSDDNIISAYVYTLDGNGLRTRIDELMGNAVDYVYDDNSRLIRETRAGANAYDHQYSYDAVGNRTEVDKDGTVTAYTYNVNDRMTSAGAATYSYDANGNLTGTSEAGDTSSFEYNAADRMVRAIVPGGAVTDYVYDGDGIRVSRTDASGTTRYLVDGRNQTGVAQVIEELDGGGTLQVSYTYGMDLLSQDRGGAVSYYHADGLGSVRGLTNGIETLTDTYLYDAYGNEVAATGSTVNSYRFVGEQYDPNIGFYYLRARYYDPTSGRFISMDPAAGDPQSPISLHRYLYANGNPVNYVDPTGEFTLAEMMIVQGIRMDLMKATVPHQVRFFLRATMIAECILKPAYTKFSKAIEMMGNDVNGGISLMVASRKEIAAGYKALLSAGKDMFKSIVDDLKPDWYKTLEDISAKIDALKKSKLVVALGLTDKINELVDYHKKVDEATKATVTAYEAAARGDVSAACVGLKSVDMIWTMTEVPDP</sequence>
<keyword evidence="1" id="KW-0732">Signal</keyword>
<evidence type="ECO:0000256" key="3">
    <source>
        <dbReference type="SAM" id="Phobius"/>
    </source>
</evidence>
<organism evidence="5 6">
    <name type="scientific">endosymbiont of Escarpia spicata</name>
    <dbReference type="NCBI Taxonomy" id="2200908"/>
    <lineage>
        <taxon>Bacteria</taxon>
        <taxon>Pseudomonadati</taxon>
        <taxon>Pseudomonadota</taxon>
        <taxon>Gammaproteobacteria</taxon>
        <taxon>sulfur-oxidizing symbionts</taxon>
    </lineage>
</organism>
<evidence type="ECO:0000313" key="6">
    <source>
        <dbReference type="Proteomes" id="UP000254771"/>
    </source>
</evidence>
<protein>
    <recommendedName>
        <fullName evidence="4">Teneurin-like YD-shell domain-containing protein</fullName>
    </recommendedName>
</protein>
<evidence type="ECO:0000259" key="4">
    <source>
        <dbReference type="Pfam" id="PF25023"/>
    </source>
</evidence>
<keyword evidence="3" id="KW-1133">Transmembrane helix</keyword>
<dbReference type="NCBIfam" id="TIGR03696">
    <property type="entry name" value="Rhs_assc_core"/>
    <property type="match status" value="1"/>
</dbReference>
<keyword evidence="3" id="KW-0812">Transmembrane</keyword>
<evidence type="ECO:0000313" key="5">
    <source>
        <dbReference type="EMBL" id="RDH87795.1"/>
    </source>
</evidence>
<evidence type="ECO:0000256" key="1">
    <source>
        <dbReference type="ARBA" id="ARBA00022729"/>
    </source>
</evidence>
<name>A0A370DRT6_9GAMM</name>
<dbReference type="EMBL" id="QFXE01000005">
    <property type="protein sequence ID" value="RDH87795.1"/>
    <property type="molecule type" value="Genomic_DNA"/>
</dbReference>
<dbReference type="Gene3D" id="3.90.930.1">
    <property type="match status" value="1"/>
</dbReference>
<dbReference type="InterPro" id="IPR013517">
    <property type="entry name" value="FG-GAP"/>
</dbReference>
<dbReference type="Proteomes" id="UP000254771">
    <property type="component" value="Unassembled WGS sequence"/>
</dbReference>
<dbReference type="PANTHER" id="PTHR32305">
    <property type="match status" value="1"/>
</dbReference>
<dbReference type="Pfam" id="PF13517">
    <property type="entry name" value="FG-GAP_3"/>
    <property type="match status" value="3"/>
</dbReference>
<dbReference type="InterPro" id="IPR050708">
    <property type="entry name" value="T6SS_VgrG/RHS"/>
</dbReference>
<reference evidence="5 6" key="1">
    <citation type="journal article" date="2018" name="ISME J.">
        <title>Endosymbiont genomes yield clues of tubeworm success.</title>
        <authorList>
            <person name="Li Y."/>
            <person name="Liles M.R."/>
            <person name="Halanych K.M."/>
        </authorList>
    </citation>
    <scope>NUCLEOTIDE SEQUENCE [LARGE SCALE GENOMIC DNA]</scope>
    <source>
        <strain evidence="5">A1462</strain>
    </source>
</reference>
<dbReference type="PANTHER" id="PTHR32305:SF15">
    <property type="entry name" value="PROTEIN RHSA-RELATED"/>
    <property type="match status" value="1"/>
</dbReference>